<feature type="transmembrane region" description="Helical" evidence="1">
    <location>
        <begin position="146"/>
        <end position="166"/>
    </location>
</feature>
<accession>D7E8W9</accession>
<dbReference type="InterPro" id="IPR036390">
    <property type="entry name" value="WH_DNA-bd_sf"/>
</dbReference>
<evidence type="ECO:0000313" key="4">
    <source>
        <dbReference type="Proteomes" id="UP000000391"/>
    </source>
</evidence>
<organism evidence="3 4">
    <name type="scientific">Methanohalobium evestigatum (strain ATCC BAA-1072 / DSM 3721 / NBRC 107634 / OCM 161 / Z-7303)</name>
    <dbReference type="NCBI Taxonomy" id="644295"/>
    <lineage>
        <taxon>Archaea</taxon>
        <taxon>Methanobacteriati</taxon>
        <taxon>Methanobacteriota</taxon>
        <taxon>Stenosarchaea group</taxon>
        <taxon>Methanomicrobia</taxon>
        <taxon>Methanosarcinales</taxon>
        <taxon>Methanosarcinaceae</taxon>
        <taxon>Methanohalobium</taxon>
    </lineage>
</organism>
<dbReference type="InterPro" id="IPR055767">
    <property type="entry name" value="DUF7343"/>
</dbReference>
<evidence type="ECO:0000313" key="3">
    <source>
        <dbReference type="EMBL" id="ADI73790.1"/>
    </source>
</evidence>
<evidence type="ECO:0000259" key="2">
    <source>
        <dbReference type="Pfam" id="PF24034"/>
    </source>
</evidence>
<dbReference type="KEGG" id="mev:Metev_0893"/>
<dbReference type="SUPFAM" id="SSF49464">
    <property type="entry name" value="Carboxypeptidase regulatory domain-like"/>
    <property type="match status" value="1"/>
</dbReference>
<keyword evidence="1" id="KW-1133">Transmembrane helix</keyword>
<gene>
    <name evidence="3" type="ordered locus">Metev_0893</name>
</gene>
<keyword evidence="1" id="KW-0812">Transmembrane</keyword>
<dbReference type="EMBL" id="CP002069">
    <property type="protein sequence ID" value="ADI73790.1"/>
    <property type="molecule type" value="Genomic_DNA"/>
</dbReference>
<proteinExistence type="predicted"/>
<dbReference type="InterPro" id="IPR008969">
    <property type="entry name" value="CarboxyPept-like_regulatory"/>
</dbReference>
<dbReference type="Gene3D" id="2.60.40.1120">
    <property type="entry name" value="Carboxypeptidase-like, regulatory domain"/>
    <property type="match status" value="1"/>
</dbReference>
<protein>
    <recommendedName>
        <fullName evidence="2">DUF7343 domain-containing protein</fullName>
    </recommendedName>
</protein>
<dbReference type="AlphaFoldDB" id="D7E8W9"/>
<dbReference type="Proteomes" id="UP000000391">
    <property type="component" value="Chromosome"/>
</dbReference>
<dbReference type="HOGENOM" id="CLU_062160_0_0_2"/>
<evidence type="ECO:0000256" key="1">
    <source>
        <dbReference type="SAM" id="Phobius"/>
    </source>
</evidence>
<keyword evidence="4" id="KW-1185">Reference proteome</keyword>
<dbReference type="Pfam" id="PF24034">
    <property type="entry name" value="DUF7343"/>
    <property type="match status" value="1"/>
</dbReference>
<dbReference type="Gene3D" id="1.10.10.10">
    <property type="entry name" value="Winged helix-like DNA-binding domain superfamily/Winged helix DNA-binding domain"/>
    <property type="match status" value="1"/>
</dbReference>
<reference evidence="3 4" key="1">
    <citation type="submission" date="2010-06" db="EMBL/GenBank/DDBJ databases">
        <title>Complete sequence chromosome of Methanohalobium evestigatum Z-7303.</title>
        <authorList>
            <consortium name="US DOE Joint Genome Institute"/>
            <person name="Lucas S."/>
            <person name="Copeland A."/>
            <person name="Lapidus A."/>
            <person name="Cheng J.-F."/>
            <person name="Bruce D."/>
            <person name="Goodwin L."/>
            <person name="Pitluck S."/>
            <person name="Saunders E."/>
            <person name="Detter J.C."/>
            <person name="Han C."/>
            <person name="Tapia R."/>
            <person name="Land M."/>
            <person name="Hauser L."/>
            <person name="Kyrpides N."/>
            <person name="Mikhailova N."/>
            <person name="Sieprawska-Lupa M."/>
            <person name="Whitman W.B."/>
            <person name="Anderson I."/>
            <person name="Woyke T."/>
        </authorList>
    </citation>
    <scope>NUCLEOTIDE SEQUENCE [LARGE SCALE GENOMIC DNA]</scope>
    <source>
        <strain evidence="4">ATCC BAA-1072 / DSM 3721 / NBRC 107634 / OCM 161 / Z-7303</strain>
    </source>
</reference>
<keyword evidence="1" id="KW-0472">Membrane</keyword>
<sequence length="268" mass="30251" precursor="true">MCLKNIFKLTFCIILVLILIIPVNAETTATVHGEIYNWETFEPVENAIVTVNSTPKQSIVAEYGVYTFSLSPGDYQITAKSYQNGTISYRTQENITIKSGGNYSLDLLLTPVYDTNLLNDTESSQISESFENDSKLIDGKEDDNHLIIYLIPVIVFSLAALSFIVFKRFYSGQNGTVNELPPSADFQESEQLLMDEDSLPDDLQKVFDVVKKSGGRITQKDLRNRLKYSEAKISLMISDLEERGYVEKFKKGRGNVVRIVDELNDNNE</sequence>
<dbReference type="STRING" id="644295.Metev_0893"/>
<dbReference type="InterPro" id="IPR036388">
    <property type="entry name" value="WH-like_DNA-bd_sf"/>
</dbReference>
<feature type="domain" description="DUF7343" evidence="2">
    <location>
        <begin position="201"/>
        <end position="258"/>
    </location>
</feature>
<dbReference type="SUPFAM" id="SSF46785">
    <property type="entry name" value="Winged helix' DNA-binding domain"/>
    <property type="match status" value="1"/>
</dbReference>
<name>D7E8W9_METEZ</name>